<name>A0A501QMQ7_9FLAO</name>
<proteinExistence type="predicted"/>
<dbReference type="RefSeq" id="WP_139997628.1">
    <property type="nucleotide sequence ID" value="NZ_VFJE01000044.1"/>
</dbReference>
<dbReference type="OrthoDB" id="1453168at2"/>
<dbReference type="AlphaFoldDB" id="A0A501QMQ7"/>
<protein>
    <submittedName>
        <fullName evidence="1">Uncharacterized protein</fullName>
    </submittedName>
</protein>
<evidence type="ECO:0000313" key="1">
    <source>
        <dbReference type="EMBL" id="TPD73754.1"/>
    </source>
</evidence>
<evidence type="ECO:0000313" key="2">
    <source>
        <dbReference type="Proteomes" id="UP000319175"/>
    </source>
</evidence>
<gene>
    <name evidence="1" type="ORF">FJA49_00220</name>
</gene>
<sequence length="79" mass="9384">MIVKFSKKEIDFLNNHLSKESEYFKLIFVENKEVEVDNDLADEIRDWAGEKQQIIGYDENYELTDLGKVLESVIDKLYH</sequence>
<accession>A0A501QMQ7</accession>
<dbReference type="EMBL" id="VFJE01000044">
    <property type="protein sequence ID" value="TPD73754.1"/>
    <property type="molecule type" value="Genomic_DNA"/>
</dbReference>
<reference evidence="1 2" key="1">
    <citation type="submission" date="2019-06" db="EMBL/GenBank/DDBJ databases">
        <title>Flavobacterium sp. MaA-Y11 from geoumgang.</title>
        <authorList>
            <person name="Jeong S."/>
        </authorList>
    </citation>
    <scope>NUCLEOTIDE SEQUENCE [LARGE SCALE GENOMIC DNA]</scope>
    <source>
        <strain evidence="1 2">MaA-Y11</strain>
    </source>
</reference>
<keyword evidence="2" id="KW-1185">Reference proteome</keyword>
<organism evidence="1 2">
    <name type="scientific">Flavobacterium microcysteis</name>
    <dbReference type="NCBI Taxonomy" id="2596891"/>
    <lineage>
        <taxon>Bacteria</taxon>
        <taxon>Pseudomonadati</taxon>
        <taxon>Bacteroidota</taxon>
        <taxon>Flavobacteriia</taxon>
        <taxon>Flavobacteriales</taxon>
        <taxon>Flavobacteriaceae</taxon>
        <taxon>Flavobacterium</taxon>
    </lineage>
</organism>
<dbReference type="Proteomes" id="UP000319175">
    <property type="component" value="Unassembled WGS sequence"/>
</dbReference>
<comment type="caution">
    <text evidence="1">The sequence shown here is derived from an EMBL/GenBank/DDBJ whole genome shotgun (WGS) entry which is preliminary data.</text>
</comment>